<evidence type="ECO:0000313" key="5">
    <source>
        <dbReference type="Proteomes" id="UP001063350"/>
    </source>
</evidence>
<dbReference type="KEGG" id="ddu:GF1_30000"/>
<proteinExistence type="predicted"/>
<keyword evidence="1" id="KW-0677">Repeat</keyword>
<evidence type="ECO:0000256" key="1">
    <source>
        <dbReference type="ARBA" id="ARBA00022737"/>
    </source>
</evidence>
<dbReference type="SMART" id="SM00028">
    <property type="entry name" value="TPR"/>
    <property type="match status" value="5"/>
</dbReference>
<dbReference type="Proteomes" id="UP001063350">
    <property type="component" value="Chromosome"/>
</dbReference>
<gene>
    <name evidence="4" type="ORF">GF1_30000</name>
</gene>
<dbReference type="SUPFAM" id="SSF48452">
    <property type="entry name" value="TPR-like"/>
    <property type="match status" value="2"/>
</dbReference>
<dbReference type="InterPro" id="IPR011990">
    <property type="entry name" value="TPR-like_helical_dom_sf"/>
</dbReference>
<feature type="compositionally biased region" description="Acidic residues" evidence="3">
    <location>
        <begin position="52"/>
        <end position="66"/>
    </location>
</feature>
<dbReference type="AlphaFoldDB" id="A0A915XJ91"/>
<feature type="region of interest" description="Disordered" evidence="3">
    <location>
        <begin position="30"/>
        <end position="91"/>
    </location>
</feature>
<evidence type="ECO:0008006" key="6">
    <source>
        <dbReference type="Google" id="ProtNLM"/>
    </source>
</evidence>
<dbReference type="Gene3D" id="1.25.40.10">
    <property type="entry name" value="Tetratricopeptide repeat domain"/>
    <property type="match status" value="3"/>
</dbReference>
<reference evidence="4" key="1">
    <citation type="submission" date="2020-12" db="EMBL/GenBank/DDBJ databases">
        <title>Desulfobium dissulfuricans gen. nov., sp. nov., a novel mesophilic, sulfate-reducing bacterium isolated from a deep-sea hydrothermal vent.</title>
        <authorList>
            <person name="Hashimoto Y."/>
            <person name="Tame A."/>
            <person name="Sawayama S."/>
            <person name="Miyazaki J."/>
            <person name="Takai K."/>
            <person name="Nakagawa S."/>
        </authorList>
    </citation>
    <scope>NUCLEOTIDE SEQUENCE</scope>
    <source>
        <strain evidence="4">GF1</strain>
    </source>
</reference>
<dbReference type="Pfam" id="PF13424">
    <property type="entry name" value="TPR_12"/>
    <property type="match status" value="2"/>
</dbReference>
<dbReference type="InterPro" id="IPR019734">
    <property type="entry name" value="TPR_rpt"/>
</dbReference>
<dbReference type="EMBL" id="AP024233">
    <property type="protein sequence ID" value="BCO10624.1"/>
    <property type="molecule type" value="Genomic_DNA"/>
</dbReference>
<keyword evidence="2" id="KW-0802">TPR repeat</keyword>
<accession>A0A915XJ91</accession>
<dbReference type="PANTHER" id="PTHR45641:SF19">
    <property type="entry name" value="NEPHROCYSTIN-3"/>
    <property type="match status" value="1"/>
</dbReference>
<keyword evidence="5" id="KW-1185">Reference proteome</keyword>
<sequence length="515" mass="57340">MNSSIFLIAGLLGLAILVLFLILRKRSAGSPPAEKTEAPIPPPTQEQPVVTEEQEEEVEDGEIEPVAEEKVPEAEIPAEEDSAGEKASVEPGVAELTEQTAPPEESQGEQPAVTLSLGLYEQRLMGYREQRLRDLTRAMEEENEAQREQLQAELVVVTESLNFLEISYEQELACRKQALEALGQMDLASEEYEQARVSIEEDDTAVAGQILDDVAARNPSRAAQAAYLSGRLAECRVDLNRAMDRYEQAVTLDDNTPEYLRTASALARRLYRHKKALAWSHRLVELLEDEGEHTVELALARRDLAYTSALVGQHKQAGSLYKQAMVSLSKLKGSDDPELGICWLQIGKLQEALGRYEKAEDGYVKALAIVEKVDGHVALGEILEKLAGLYMELEREKEAIPLLERLCAVKEQSSNPDRASLIMAYNNLAEACRICGRYAQAEENYLRSLAITEDLRGPDHPAVGSILQELGKLCQRQGKQDQAEQYRQRASAIFQRLMEEEEKAGRQQASLTLQE</sequence>
<protein>
    <recommendedName>
        <fullName evidence="6">Tetratricopeptide repeat protein</fullName>
    </recommendedName>
</protein>
<dbReference type="PANTHER" id="PTHR45641">
    <property type="entry name" value="TETRATRICOPEPTIDE REPEAT PROTEIN (AFU_ORTHOLOGUE AFUA_6G03870)"/>
    <property type="match status" value="1"/>
</dbReference>
<evidence type="ECO:0000256" key="2">
    <source>
        <dbReference type="ARBA" id="ARBA00022803"/>
    </source>
</evidence>
<name>A0A915XJ91_9BACT</name>
<evidence type="ECO:0000256" key="3">
    <source>
        <dbReference type="SAM" id="MobiDB-lite"/>
    </source>
</evidence>
<organism evidence="4 5">
    <name type="scientific">Desulfolithobacter dissulfuricans</name>
    <dbReference type="NCBI Taxonomy" id="2795293"/>
    <lineage>
        <taxon>Bacteria</taxon>
        <taxon>Pseudomonadati</taxon>
        <taxon>Thermodesulfobacteriota</taxon>
        <taxon>Desulfobulbia</taxon>
        <taxon>Desulfobulbales</taxon>
        <taxon>Desulfobulbaceae</taxon>
        <taxon>Desulfolithobacter</taxon>
    </lineage>
</organism>
<evidence type="ECO:0000313" key="4">
    <source>
        <dbReference type="EMBL" id="BCO10624.1"/>
    </source>
</evidence>
<dbReference type="RefSeq" id="WP_267927350.1">
    <property type="nucleotide sequence ID" value="NZ_AP024233.1"/>
</dbReference>